<dbReference type="Gene3D" id="3.30.70.260">
    <property type="match status" value="1"/>
</dbReference>
<dbReference type="EMBL" id="CAATGX010000001">
    <property type="protein sequence ID" value="VNP80207.1"/>
    <property type="molecule type" value="Genomic_DNA"/>
</dbReference>
<dbReference type="AlphaFoldDB" id="A0A4J1XE87"/>
<dbReference type="CDD" id="cd04876">
    <property type="entry name" value="ACT_RelA-SpoT"/>
    <property type="match status" value="1"/>
</dbReference>
<gene>
    <name evidence="2" type="primary">relA</name>
    <name evidence="2" type="ORF">SAMEA2341605_00144</name>
</gene>
<keyword evidence="2" id="KW-0808">Transferase</keyword>
<dbReference type="GO" id="GO:0016301">
    <property type="term" value="F:kinase activity"/>
    <property type="evidence" value="ECO:0007669"/>
    <property type="project" value="UniProtKB-KW"/>
</dbReference>
<name>A0A4J1XE87_STREE</name>
<evidence type="ECO:0000313" key="2">
    <source>
        <dbReference type="EMBL" id="VNP80207.1"/>
    </source>
</evidence>
<protein>
    <submittedName>
        <fullName evidence="2">GTP pyrophosphokinase, stringent response protein</fullName>
        <ecNumber evidence="2">2.7.6.5</ecNumber>
    </submittedName>
</protein>
<reference evidence="2" key="1">
    <citation type="submission" date="2019-04" db="EMBL/GenBank/DDBJ databases">
        <authorList>
            <consortium name="Pathogen Informatics"/>
        </authorList>
    </citation>
    <scope>NUCLEOTIDE SEQUENCE</scope>
    <source>
        <strain evidence="2">GPSC86</strain>
    </source>
</reference>
<organism evidence="2">
    <name type="scientific">Streptococcus pneumoniae</name>
    <dbReference type="NCBI Taxonomy" id="1313"/>
    <lineage>
        <taxon>Bacteria</taxon>
        <taxon>Bacillati</taxon>
        <taxon>Bacillota</taxon>
        <taxon>Bacilli</taxon>
        <taxon>Lactobacillales</taxon>
        <taxon>Streptococcaceae</taxon>
        <taxon>Streptococcus</taxon>
    </lineage>
</organism>
<evidence type="ECO:0000259" key="1">
    <source>
        <dbReference type="PROSITE" id="PS51671"/>
    </source>
</evidence>
<dbReference type="Pfam" id="PF13291">
    <property type="entry name" value="ACT_4"/>
    <property type="match status" value="1"/>
</dbReference>
<dbReference type="EC" id="2.7.6.5" evidence="2"/>
<dbReference type="InterPro" id="IPR002912">
    <property type="entry name" value="ACT_dom"/>
</dbReference>
<sequence length="78" mass="8518">MAHIDIYGLNRTGLLNDVLQVLSNTTKNISTVNAQPTKDMKFANIHVSFGIANLSTLTTVVDKIKSVPEVYSVKRTNG</sequence>
<feature type="domain" description="ACT" evidence="1">
    <location>
        <begin position="3"/>
        <end position="78"/>
    </location>
</feature>
<dbReference type="InterPro" id="IPR045865">
    <property type="entry name" value="ACT-like_dom_sf"/>
</dbReference>
<dbReference type="PROSITE" id="PS51671">
    <property type="entry name" value="ACT"/>
    <property type="match status" value="1"/>
</dbReference>
<proteinExistence type="predicted"/>
<keyword evidence="2" id="KW-0418">Kinase</keyword>
<dbReference type="GO" id="GO:0008728">
    <property type="term" value="F:GTP diphosphokinase activity"/>
    <property type="evidence" value="ECO:0007669"/>
    <property type="project" value="UniProtKB-EC"/>
</dbReference>
<accession>A0A4J1XE87</accession>
<dbReference type="SUPFAM" id="SSF55021">
    <property type="entry name" value="ACT-like"/>
    <property type="match status" value="1"/>
</dbReference>